<dbReference type="SUPFAM" id="SSF47413">
    <property type="entry name" value="lambda repressor-like DNA-binding domains"/>
    <property type="match status" value="1"/>
</dbReference>
<dbReference type="EMBL" id="LITU01000078">
    <property type="protein sequence ID" value="KOY13804.1"/>
    <property type="molecule type" value="Genomic_DNA"/>
</dbReference>
<dbReference type="GO" id="GO:0003677">
    <property type="term" value="F:DNA binding"/>
    <property type="evidence" value="ECO:0007669"/>
    <property type="project" value="InterPro"/>
</dbReference>
<name>A0A0N0UGY5_9BACL</name>
<organism evidence="2 3">
    <name type="scientific">Paenibacillus xylanivorans</name>
    <dbReference type="NCBI Taxonomy" id="1705561"/>
    <lineage>
        <taxon>Bacteria</taxon>
        <taxon>Bacillati</taxon>
        <taxon>Bacillota</taxon>
        <taxon>Bacilli</taxon>
        <taxon>Bacillales</taxon>
        <taxon>Paenibacillaceae</taxon>
        <taxon>Paenibacillus</taxon>
    </lineage>
</organism>
<feature type="domain" description="HTH cro/C1-type" evidence="1">
    <location>
        <begin position="10"/>
        <end position="72"/>
    </location>
</feature>
<keyword evidence="3" id="KW-1185">Reference proteome</keyword>
<dbReference type="AlphaFoldDB" id="A0A0N0UGY5"/>
<gene>
    <name evidence="2" type="ORF">AMS66_25745</name>
</gene>
<evidence type="ECO:0000313" key="2">
    <source>
        <dbReference type="EMBL" id="KOY13804.1"/>
    </source>
</evidence>
<protein>
    <recommendedName>
        <fullName evidence="1">HTH cro/C1-type domain-containing protein</fullName>
    </recommendedName>
</protein>
<dbReference type="OrthoDB" id="2456072at2"/>
<proteinExistence type="predicted"/>
<accession>A0A0N0UGY5</accession>
<evidence type="ECO:0000313" key="3">
    <source>
        <dbReference type="Proteomes" id="UP000037688"/>
    </source>
</evidence>
<reference evidence="2 3" key="1">
    <citation type="submission" date="2015-08" db="EMBL/GenBank/DDBJ databases">
        <title>Draft genome sequence of cellulolytic and xylanolytic Paenibacillus sp. A59, isolated from a decaying forest soil from Patagonia, Argentina.</title>
        <authorList>
            <person name="Ghio S."/>
            <person name="Caceres A.M."/>
            <person name="Talia P."/>
            <person name="Grasso D."/>
            <person name="Campos E."/>
        </authorList>
    </citation>
    <scope>NUCLEOTIDE SEQUENCE [LARGE SCALE GENOMIC DNA]</scope>
    <source>
        <strain evidence="2 3">A59</strain>
    </source>
</reference>
<dbReference type="Pfam" id="PF13443">
    <property type="entry name" value="HTH_26"/>
    <property type="match status" value="1"/>
</dbReference>
<dbReference type="InterPro" id="IPR010982">
    <property type="entry name" value="Lambda_DNA-bd_dom_sf"/>
</dbReference>
<dbReference type="Proteomes" id="UP000037688">
    <property type="component" value="Unassembled WGS sequence"/>
</dbReference>
<sequence length="81" mass="9168">MDSTYTLICNLKTILEEKNVTAYRLSKDTGARIGTIYKMVDGKIEDARFPTTLLANICGYLSITMVELFTVIQIEKTVEEK</sequence>
<dbReference type="RefSeq" id="WP_053783490.1">
    <property type="nucleotide sequence ID" value="NZ_LITU01000078.1"/>
</dbReference>
<dbReference type="Gene3D" id="1.10.260.40">
    <property type="entry name" value="lambda repressor-like DNA-binding domains"/>
    <property type="match status" value="1"/>
</dbReference>
<comment type="caution">
    <text evidence="2">The sequence shown here is derived from an EMBL/GenBank/DDBJ whole genome shotgun (WGS) entry which is preliminary data.</text>
</comment>
<dbReference type="PATRIC" id="fig|1705561.3.peg.5404"/>
<dbReference type="InterPro" id="IPR001387">
    <property type="entry name" value="Cro/C1-type_HTH"/>
</dbReference>
<evidence type="ECO:0000259" key="1">
    <source>
        <dbReference type="Pfam" id="PF13443"/>
    </source>
</evidence>